<dbReference type="InterPro" id="IPR000595">
    <property type="entry name" value="cNMP-bd_dom"/>
</dbReference>
<evidence type="ECO:0000259" key="1">
    <source>
        <dbReference type="PROSITE" id="PS50042"/>
    </source>
</evidence>
<reference evidence="2" key="1">
    <citation type="submission" date="2021-01" db="EMBL/GenBank/DDBJ databases">
        <authorList>
            <consortium name="Genoscope - CEA"/>
            <person name="William W."/>
        </authorList>
    </citation>
    <scope>NUCLEOTIDE SEQUENCE</scope>
</reference>
<dbReference type="PANTHER" id="PTHR11635">
    <property type="entry name" value="CAMP-DEPENDENT PROTEIN KINASE REGULATORY CHAIN"/>
    <property type="match status" value="1"/>
</dbReference>
<dbReference type="GO" id="GO:0004862">
    <property type="term" value="F:cAMP-dependent protein kinase inhibitor activity"/>
    <property type="evidence" value="ECO:0007669"/>
    <property type="project" value="TreeGrafter"/>
</dbReference>
<dbReference type="CDD" id="cd00038">
    <property type="entry name" value="CAP_ED"/>
    <property type="match status" value="2"/>
</dbReference>
<accession>A0A8S1XH75</accession>
<protein>
    <recommendedName>
        <fullName evidence="1">Cyclic nucleotide-binding domain-containing protein</fullName>
    </recommendedName>
</protein>
<evidence type="ECO:0000313" key="2">
    <source>
        <dbReference type="EMBL" id="CAD8200403.1"/>
    </source>
</evidence>
<dbReference type="OMA" id="HEDFDIH"/>
<dbReference type="PROSITE" id="PS50042">
    <property type="entry name" value="CNMP_BINDING_3"/>
    <property type="match status" value="2"/>
</dbReference>
<comment type="caution">
    <text evidence="2">The sequence shown here is derived from an EMBL/GenBank/DDBJ whole genome shotgun (WGS) entry which is preliminary data.</text>
</comment>
<dbReference type="EMBL" id="CAJJDP010000121">
    <property type="protein sequence ID" value="CAD8200403.1"/>
    <property type="molecule type" value="Genomic_DNA"/>
</dbReference>
<dbReference type="PROSITE" id="PS00888">
    <property type="entry name" value="CNMP_BINDING_1"/>
    <property type="match status" value="1"/>
</dbReference>
<dbReference type="InterPro" id="IPR018488">
    <property type="entry name" value="cNMP-bd_CS"/>
</dbReference>
<organism evidence="2 3">
    <name type="scientific">Paramecium octaurelia</name>
    <dbReference type="NCBI Taxonomy" id="43137"/>
    <lineage>
        <taxon>Eukaryota</taxon>
        <taxon>Sar</taxon>
        <taxon>Alveolata</taxon>
        <taxon>Ciliophora</taxon>
        <taxon>Intramacronucleata</taxon>
        <taxon>Oligohymenophorea</taxon>
        <taxon>Peniculida</taxon>
        <taxon>Parameciidae</taxon>
        <taxon>Paramecium</taxon>
    </lineage>
</organism>
<gene>
    <name evidence="2" type="ORF">POCTA_138.1.T1210212</name>
</gene>
<dbReference type="GO" id="GO:0005952">
    <property type="term" value="C:cAMP-dependent protein kinase complex"/>
    <property type="evidence" value="ECO:0007669"/>
    <property type="project" value="InterPro"/>
</dbReference>
<dbReference type="InterPro" id="IPR050503">
    <property type="entry name" value="cAMP-dep_PK_reg_su-like"/>
</dbReference>
<evidence type="ECO:0000313" key="3">
    <source>
        <dbReference type="Proteomes" id="UP000683925"/>
    </source>
</evidence>
<dbReference type="GO" id="GO:0034236">
    <property type="term" value="F:protein kinase A catalytic subunit binding"/>
    <property type="evidence" value="ECO:0007669"/>
    <property type="project" value="TreeGrafter"/>
</dbReference>
<dbReference type="FunFam" id="2.60.120.10:FF:000543">
    <property type="entry name" value="Uncharacterized protein"/>
    <property type="match status" value="1"/>
</dbReference>
<dbReference type="AlphaFoldDB" id="A0A8S1XH75"/>
<dbReference type="Proteomes" id="UP000683925">
    <property type="component" value="Unassembled WGS sequence"/>
</dbReference>
<feature type="domain" description="Cyclic nucleotide-binding" evidence="1">
    <location>
        <begin position="293"/>
        <end position="338"/>
    </location>
</feature>
<dbReference type="GO" id="GO:0005829">
    <property type="term" value="C:cytosol"/>
    <property type="evidence" value="ECO:0007669"/>
    <property type="project" value="TreeGrafter"/>
</dbReference>
<dbReference type="GO" id="GO:0030552">
    <property type="term" value="F:cAMP binding"/>
    <property type="evidence" value="ECO:0007669"/>
    <property type="project" value="TreeGrafter"/>
</dbReference>
<dbReference type="FunFam" id="2.60.120.10:FF:000321">
    <property type="entry name" value="Uncharacterized protein"/>
    <property type="match status" value="1"/>
</dbReference>
<proteinExistence type="predicted"/>
<dbReference type="PANTHER" id="PTHR11635:SF152">
    <property type="entry name" value="CAMP-DEPENDENT PROTEIN KINASE TYPE I REGULATORY SUBUNIT-RELATED"/>
    <property type="match status" value="1"/>
</dbReference>
<dbReference type="OrthoDB" id="287606at2759"/>
<name>A0A8S1XH75_PAROT</name>
<feature type="domain" description="Cyclic nucleotide-binding" evidence="1">
    <location>
        <begin position="172"/>
        <end position="290"/>
    </location>
</feature>
<keyword evidence="3" id="KW-1185">Reference proteome</keyword>
<dbReference type="Pfam" id="PF00027">
    <property type="entry name" value="cNMP_binding"/>
    <property type="match status" value="1"/>
</dbReference>
<sequence>MYETFGEKEEKELHEMRRRFGKLRFETDHNIEKSKLMNTYIEQTKQDARSVLLNQTPQSKLNLNLHMSRLQTNTSILDSNSTKRTLLTKKTTTTNNRNFSARTLTNRITSLPNNYFFNFPKWMEERQDFQKWKQHEDFDIHLKIVSICKSESFRRDDGQKTIVALYLQTLSLFKLMPLEMLKELGGRLTYIELKTENDLTLCRYGEKGECMFIIFKGKVDVISSDGKLLKVFGSNEHVGRSALETDAPRNATLTTTFESHILKLQRWDFQQCLNNLFKIERPKWKKFVETIHFFDSFHPHKIERMCDELKGRFMSTKDCLYKAGDQVDNFYIVKNGTLVKNVVVDLEESNRWPIGAKEWEKKTITTCQRIPLQYKAQSLLGYYEIVTFEQLQLKKRTETIDAAEDSFVLFIPKTLFTEIFDADDQKKFRDLYTKLHPTSFEVLISKVKSEEMKKKQEFQIINKAITDGLISVPQHLLEKKFSKYSKVFDNAKTKLKQFKQSREIIKREKRTKNMISIYE</sequence>